<organism evidence="1 2">
    <name type="scientific">Thalassobacterium maritimum</name>
    <dbReference type="NCBI Taxonomy" id="3041265"/>
    <lineage>
        <taxon>Bacteria</taxon>
        <taxon>Pseudomonadati</taxon>
        <taxon>Verrucomicrobiota</taxon>
        <taxon>Opitutia</taxon>
        <taxon>Puniceicoccales</taxon>
        <taxon>Coraliomargaritaceae</taxon>
        <taxon>Thalassobacterium</taxon>
    </lineage>
</organism>
<dbReference type="Proteomes" id="UP001225316">
    <property type="component" value="Unassembled WGS sequence"/>
</dbReference>
<evidence type="ECO:0000313" key="1">
    <source>
        <dbReference type="EMBL" id="MDQ8206083.1"/>
    </source>
</evidence>
<proteinExistence type="predicted"/>
<dbReference type="InterPro" id="IPR037066">
    <property type="entry name" value="Plug_dom_sf"/>
</dbReference>
<gene>
    <name evidence="1" type="ORF">QEH52_01060</name>
</gene>
<evidence type="ECO:0008006" key="3">
    <source>
        <dbReference type="Google" id="ProtNLM"/>
    </source>
</evidence>
<evidence type="ECO:0000313" key="2">
    <source>
        <dbReference type="Proteomes" id="UP001225316"/>
    </source>
</evidence>
<reference evidence="1 2" key="1">
    <citation type="submission" date="2023-04" db="EMBL/GenBank/DDBJ databases">
        <title>A novel bacteria isolated from coastal sediment.</title>
        <authorList>
            <person name="Liu X.-J."/>
            <person name="Du Z.-J."/>
        </authorList>
    </citation>
    <scope>NUCLEOTIDE SEQUENCE [LARGE SCALE GENOMIC DNA]</scope>
    <source>
        <strain evidence="1 2">SDUM461003</strain>
    </source>
</reference>
<dbReference type="Gene3D" id="2.170.130.10">
    <property type="entry name" value="TonB-dependent receptor, plug domain"/>
    <property type="match status" value="1"/>
</dbReference>
<dbReference type="SUPFAM" id="SSF56935">
    <property type="entry name" value="Porins"/>
    <property type="match status" value="1"/>
</dbReference>
<dbReference type="EMBL" id="JARXHW010000002">
    <property type="protein sequence ID" value="MDQ8206083.1"/>
    <property type="molecule type" value="Genomic_DNA"/>
</dbReference>
<keyword evidence="2" id="KW-1185">Reference proteome</keyword>
<name>A0ABU1APM4_9BACT</name>
<protein>
    <recommendedName>
        <fullName evidence="3">TonB-dependent receptor plug domain-containing protein</fullName>
    </recommendedName>
</protein>
<accession>A0ABU1APM4</accession>
<comment type="caution">
    <text evidence="1">The sequence shown here is derived from an EMBL/GenBank/DDBJ whole genome shotgun (WGS) entry which is preliminary data.</text>
</comment>
<sequence>MAFRTPLSLLYIAIPNSLAVAVDTDERILKLPTLTVTGSHLDIHNQAIPHRTVDSSELELWGDPTPAQAIRDLPYSFGFANNENESNSGSGSADANIHGLGNLSTLTLINGRRAGDRRAYALRSRRKLVSTQRDLCP</sequence>